<gene>
    <name evidence="2" type="ORF">GCM10010358_70900</name>
</gene>
<reference evidence="2" key="2">
    <citation type="submission" date="2020-09" db="EMBL/GenBank/DDBJ databases">
        <authorList>
            <person name="Sun Q."/>
            <person name="Ohkuma M."/>
        </authorList>
    </citation>
    <scope>NUCLEOTIDE SEQUENCE</scope>
    <source>
        <strain evidence="2">JCM 4790</strain>
    </source>
</reference>
<name>A0A918U8H4_9ACTN</name>
<evidence type="ECO:0000256" key="1">
    <source>
        <dbReference type="SAM" id="MobiDB-lite"/>
    </source>
</evidence>
<feature type="region of interest" description="Disordered" evidence="1">
    <location>
        <begin position="1"/>
        <end position="34"/>
    </location>
</feature>
<proteinExistence type="predicted"/>
<dbReference type="EMBL" id="BMVU01000063">
    <property type="protein sequence ID" value="GGY07577.1"/>
    <property type="molecule type" value="Genomic_DNA"/>
</dbReference>
<keyword evidence="3" id="KW-1185">Reference proteome</keyword>
<reference evidence="2" key="1">
    <citation type="journal article" date="2014" name="Int. J. Syst. Evol. Microbiol.">
        <title>Complete genome sequence of Corynebacterium casei LMG S-19264T (=DSM 44701T), isolated from a smear-ripened cheese.</title>
        <authorList>
            <consortium name="US DOE Joint Genome Institute (JGI-PGF)"/>
            <person name="Walter F."/>
            <person name="Albersmeier A."/>
            <person name="Kalinowski J."/>
            <person name="Ruckert C."/>
        </authorList>
    </citation>
    <scope>NUCLEOTIDE SEQUENCE</scope>
    <source>
        <strain evidence="2">JCM 4790</strain>
    </source>
</reference>
<evidence type="ECO:0000313" key="2">
    <source>
        <dbReference type="EMBL" id="GGY07577.1"/>
    </source>
</evidence>
<dbReference type="Proteomes" id="UP000619244">
    <property type="component" value="Unassembled WGS sequence"/>
</dbReference>
<dbReference type="AlphaFoldDB" id="A0A918U8H4"/>
<feature type="compositionally biased region" description="Basic residues" evidence="1">
    <location>
        <begin position="1"/>
        <end position="10"/>
    </location>
</feature>
<organism evidence="2 3">
    <name type="scientific">Streptomyces minutiscleroticus</name>
    <dbReference type="NCBI Taxonomy" id="68238"/>
    <lineage>
        <taxon>Bacteria</taxon>
        <taxon>Bacillati</taxon>
        <taxon>Actinomycetota</taxon>
        <taxon>Actinomycetes</taxon>
        <taxon>Kitasatosporales</taxon>
        <taxon>Streptomycetaceae</taxon>
        <taxon>Streptomyces</taxon>
    </lineage>
</organism>
<protein>
    <submittedName>
        <fullName evidence="2">Uncharacterized protein</fullName>
    </submittedName>
</protein>
<accession>A0A918U8H4</accession>
<evidence type="ECO:0000313" key="3">
    <source>
        <dbReference type="Proteomes" id="UP000619244"/>
    </source>
</evidence>
<sequence>MRTQRLHQRARAAGNYGKRITSDSLPVDKDGAIGKDDARRQKPIVRIAAVPGCQKGTDHPGIRTARLTVGV</sequence>
<comment type="caution">
    <text evidence="2">The sequence shown here is derived from an EMBL/GenBank/DDBJ whole genome shotgun (WGS) entry which is preliminary data.</text>
</comment>